<feature type="transmembrane region" description="Helical" evidence="7">
    <location>
        <begin position="247"/>
        <end position="266"/>
    </location>
</feature>
<dbReference type="InterPro" id="IPR003594">
    <property type="entry name" value="HATPase_dom"/>
</dbReference>
<dbReference type="InterPro" id="IPR036097">
    <property type="entry name" value="HisK_dim/P_sf"/>
</dbReference>
<keyword evidence="7" id="KW-1133">Transmembrane helix</keyword>
<feature type="compositionally biased region" description="Basic residues" evidence="6">
    <location>
        <begin position="571"/>
        <end position="580"/>
    </location>
</feature>
<feature type="domain" description="Histidine kinase" evidence="8">
    <location>
        <begin position="339"/>
        <end position="559"/>
    </location>
</feature>
<feature type="transmembrane region" description="Helical" evidence="7">
    <location>
        <begin position="99"/>
        <end position="122"/>
    </location>
</feature>
<dbReference type="GO" id="GO:0000155">
    <property type="term" value="F:phosphorelay sensor kinase activity"/>
    <property type="evidence" value="ECO:0007669"/>
    <property type="project" value="InterPro"/>
</dbReference>
<feature type="transmembrane region" description="Helical" evidence="7">
    <location>
        <begin position="175"/>
        <end position="195"/>
    </location>
</feature>
<keyword evidence="7" id="KW-0812">Transmembrane</keyword>
<dbReference type="SMART" id="SM00388">
    <property type="entry name" value="HisKA"/>
    <property type="match status" value="1"/>
</dbReference>
<organism evidence="9 10">
    <name type="scientific">Sorangium cellulosum (strain So ce56)</name>
    <name type="common">Polyangium cellulosum (strain So ce56)</name>
    <dbReference type="NCBI Taxonomy" id="448385"/>
    <lineage>
        <taxon>Bacteria</taxon>
        <taxon>Pseudomonadati</taxon>
        <taxon>Myxococcota</taxon>
        <taxon>Polyangia</taxon>
        <taxon>Polyangiales</taxon>
        <taxon>Polyangiaceae</taxon>
        <taxon>Sorangium</taxon>
    </lineage>
</organism>
<dbReference type="eggNOG" id="COG2205">
    <property type="taxonomic scope" value="Bacteria"/>
</dbReference>
<keyword evidence="10" id="KW-1185">Reference proteome</keyword>
<dbReference type="Gene3D" id="1.10.287.130">
    <property type="match status" value="1"/>
</dbReference>
<evidence type="ECO:0000256" key="5">
    <source>
        <dbReference type="ARBA" id="ARBA00022777"/>
    </source>
</evidence>
<dbReference type="SUPFAM" id="SSF47384">
    <property type="entry name" value="Homodimeric domain of signal transducing histidine kinase"/>
    <property type="match status" value="1"/>
</dbReference>
<dbReference type="SMART" id="SM00387">
    <property type="entry name" value="HATPase_c"/>
    <property type="match status" value="1"/>
</dbReference>
<protein>
    <recommendedName>
        <fullName evidence="2">histidine kinase</fullName>
        <ecNumber evidence="2">2.7.13.3</ecNumber>
    </recommendedName>
</protein>
<dbReference type="InterPro" id="IPR004358">
    <property type="entry name" value="Sig_transdc_His_kin-like_C"/>
</dbReference>
<dbReference type="InterPro" id="IPR005467">
    <property type="entry name" value="His_kinase_dom"/>
</dbReference>
<dbReference type="AlphaFoldDB" id="A9F7I8"/>
<dbReference type="Pfam" id="PF02518">
    <property type="entry name" value="HATPase_c"/>
    <property type="match status" value="1"/>
</dbReference>
<dbReference type="PANTHER" id="PTHR43547">
    <property type="entry name" value="TWO-COMPONENT HISTIDINE KINASE"/>
    <property type="match status" value="1"/>
</dbReference>
<dbReference type="KEGG" id="scl:sce1383"/>
<dbReference type="PANTHER" id="PTHR43547:SF2">
    <property type="entry name" value="HYBRID SIGNAL TRANSDUCTION HISTIDINE KINASE C"/>
    <property type="match status" value="1"/>
</dbReference>
<evidence type="ECO:0000313" key="10">
    <source>
        <dbReference type="Proteomes" id="UP000002139"/>
    </source>
</evidence>
<evidence type="ECO:0000259" key="8">
    <source>
        <dbReference type="PROSITE" id="PS50109"/>
    </source>
</evidence>
<reference evidence="9 10" key="1">
    <citation type="journal article" date="2007" name="Nat. Biotechnol.">
        <title>Complete genome sequence of the myxobacterium Sorangium cellulosum.</title>
        <authorList>
            <person name="Schneiker S."/>
            <person name="Perlova O."/>
            <person name="Kaiser O."/>
            <person name="Gerth K."/>
            <person name="Alici A."/>
            <person name="Altmeyer M.O."/>
            <person name="Bartels D."/>
            <person name="Bekel T."/>
            <person name="Beyer S."/>
            <person name="Bode E."/>
            <person name="Bode H.B."/>
            <person name="Bolten C.J."/>
            <person name="Choudhuri J.V."/>
            <person name="Doss S."/>
            <person name="Elnakady Y.A."/>
            <person name="Frank B."/>
            <person name="Gaigalat L."/>
            <person name="Goesmann A."/>
            <person name="Groeger C."/>
            <person name="Gross F."/>
            <person name="Jelsbak L."/>
            <person name="Jelsbak L."/>
            <person name="Kalinowski J."/>
            <person name="Kegler C."/>
            <person name="Knauber T."/>
            <person name="Konietzny S."/>
            <person name="Kopp M."/>
            <person name="Krause L."/>
            <person name="Krug D."/>
            <person name="Linke B."/>
            <person name="Mahmud T."/>
            <person name="Martinez-Arias R."/>
            <person name="McHardy A.C."/>
            <person name="Merai M."/>
            <person name="Meyer F."/>
            <person name="Mormann S."/>
            <person name="Munoz-Dorado J."/>
            <person name="Perez J."/>
            <person name="Pradella S."/>
            <person name="Rachid S."/>
            <person name="Raddatz G."/>
            <person name="Rosenau F."/>
            <person name="Rueckert C."/>
            <person name="Sasse F."/>
            <person name="Scharfe M."/>
            <person name="Schuster S.C."/>
            <person name="Suen G."/>
            <person name="Treuner-Lange A."/>
            <person name="Velicer G.J."/>
            <person name="Vorholter F.-J."/>
            <person name="Weissman K.J."/>
            <person name="Welch R.D."/>
            <person name="Wenzel S.C."/>
            <person name="Whitworth D.E."/>
            <person name="Wilhelm S."/>
            <person name="Wittmann C."/>
            <person name="Bloecker H."/>
            <person name="Puehler A."/>
            <person name="Mueller R."/>
        </authorList>
    </citation>
    <scope>NUCLEOTIDE SEQUENCE [LARGE SCALE GENOMIC DNA]</scope>
    <source>
        <strain evidence="10">So ce56</strain>
    </source>
</reference>
<dbReference type="EMBL" id="AM746676">
    <property type="protein sequence ID" value="CAN91541.1"/>
    <property type="molecule type" value="Genomic_DNA"/>
</dbReference>
<keyword evidence="4 9" id="KW-0808">Transferase</keyword>
<dbReference type="PROSITE" id="PS50109">
    <property type="entry name" value="HIS_KIN"/>
    <property type="match status" value="1"/>
</dbReference>
<feature type="region of interest" description="Disordered" evidence="6">
    <location>
        <begin position="566"/>
        <end position="594"/>
    </location>
</feature>
<dbReference type="STRING" id="448385.sce1383"/>
<proteinExistence type="predicted"/>
<dbReference type="OrthoDB" id="5505699at2"/>
<feature type="transmembrane region" description="Helical" evidence="7">
    <location>
        <begin position="201"/>
        <end position="226"/>
    </location>
</feature>
<dbReference type="SUPFAM" id="SSF55874">
    <property type="entry name" value="ATPase domain of HSP90 chaperone/DNA topoisomerase II/histidine kinase"/>
    <property type="match status" value="1"/>
</dbReference>
<dbReference type="BioCyc" id="SCEL448385:SCE_RS48255-MONOMER"/>
<dbReference type="FunFam" id="3.30.565.10:FF:000006">
    <property type="entry name" value="Sensor histidine kinase WalK"/>
    <property type="match status" value="1"/>
</dbReference>
<sequence length="610" mass="65515">MMSKAGGRSSGLDGPGCPRERPGSPLLGWIGIIPRAASAITVVTAGAVLVGWWLDVQTLKSVHPTFVTMKANTALAFLAAAASLWLHCRAGSSLWTRRLSRACAGGVAVVGLLTFLEYALNLPFHIDQILFREGPGAVGTPHLGRMAITAAICFLLLGTALCLLDAKARRVRRLFFAMVVLIALFGQLAVLGYVLGEGYLYGVGATTAMALHTALLFLVLSAGVLCARPELSGVELLMSAGAGGVMARRLILAAFGAPFVLGWVIVKGRKLGLYDSAFESSLLVVGCVVLIVRHIWKSAAALECIDRDRGRAVEDRGRLALREEAAQAAVRERDEFLSIASHELRTPIAALQLTLQALERRLGGGEPATLRHDPTARAVEGSLRQVARLTRLVDQLLDLSRIKAGRLELELERVNLAEVVRQAVEPLRGVLAQAGCALRLHVEREILGCWDALRIEQVVTNLVSNALKYGANAPVEVSALRRGDTAVIAVRDHGIGIAPENTARIFERFERAVSSRDYAGVGIGLFVARQIVEAHGGSIRVESALGMGSTFVVELPIEHVVEPLEATRTRPERKRPQAKRRAPERTKSAVEDDGELSATLVDLLDKPSIP</sequence>
<feature type="transmembrane region" description="Helical" evidence="7">
    <location>
        <begin position="26"/>
        <end position="54"/>
    </location>
</feature>
<evidence type="ECO:0000256" key="7">
    <source>
        <dbReference type="SAM" id="Phobius"/>
    </source>
</evidence>
<keyword evidence="3" id="KW-0597">Phosphoprotein</keyword>
<dbReference type="InterPro" id="IPR036890">
    <property type="entry name" value="HATPase_C_sf"/>
</dbReference>
<keyword evidence="7" id="KW-0472">Membrane</keyword>
<gene>
    <name evidence="9" type="ordered locus">sce1383</name>
</gene>
<accession>A9F7I8</accession>
<name>A9F7I8_SORC5</name>
<evidence type="ECO:0000313" key="9">
    <source>
        <dbReference type="EMBL" id="CAN91541.1"/>
    </source>
</evidence>
<dbReference type="PRINTS" id="PR00344">
    <property type="entry name" value="BCTRLSENSOR"/>
</dbReference>
<dbReference type="RefSeq" id="WP_012234018.1">
    <property type="nucleotide sequence ID" value="NC_010162.1"/>
</dbReference>
<dbReference type="InterPro" id="IPR003661">
    <property type="entry name" value="HisK_dim/P_dom"/>
</dbReference>
<comment type="catalytic activity">
    <reaction evidence="1">
        <text>ATP + protein L-histidine = ADP + protein N-phospho-L-histidine.</text>
        <dbReference type="EC" id="2.7.13.3"/>
    </reaction>
</comment>
<feature type="transmembrane region" description="Helical" evidence="7">
    <location>
        <begin position="142"/>
        <end position="163"/>
    </location>
</feature>
<dbReference type="CDD" id="cd00075">
    <property type="entry name" value="HATPase"/>
    <property type="match status" value="1"/>
</dbReference>
<dbReference type="Proteomes" id="UP000002139">
    <property type="component" value="Chromosome"/>
</dbReference>
<keyword evidence="5 9" id="KW-0418">Kinase</keyword>
<dbReference type="EC" id="2.7.13.3" evidence="2"/>
<evidence type="ECO:0000256" key="2">
    <source>
        <dbReference type="ARBA" id="ARBA00012438"/>
    </source>
</evidence>
<evidence type="ECO:0000256" key="4">
    <source>
        <dbReference type="ARBA" id="ARBA00022679"/>
    </source>
</evidence>
<dbReference type="Pfam" id="PF00512">
    <property type="entry name" value="HisKA"/>
    <property type="match status" value="1"/>
</dbReference>
<evidence type="ECO:0000256" key="6">
    <source>
        <dbReference type="SAM" id="MobiDB-lite"/>
    </source>
</evidence>
<evidence type="ECO:0000256" key="3">
    <source>
        <dbReference type="ARBA" id="ARBA00022553"/>
    </source>
</evidence>
<evidence type="ECO:0000256" key="1">
    <source>
        <dbReference type="ARBA" id="ARBA00000085"/>
    </source>
</evidence>
<feature type="compositionally biased region" description="Basic and acidic residues" evidence="6">
    <location>
        <begin position="581"/>
        <end position="590"/>
    </location>
</feature>
<feature type="transmembrane region" description="Helical" evidence="7">
    <location>
        <begin position="66"/>
        <end position="87"/>
    </location>
</feature>
<dbReference type="CDD" id="cd00082">
    <property type="entry name" value="HisKA"/>
    <property type="match status" value="1"/>
</dbReference>
<dbReference type="HOGENOM" id="CLU_400512_0_0_7"/>
<dbReference type="Gene3D" id="3.30.565.10">
    <property type="entry name" value="Histidine kinase-like ATPase, C-terminal domain"/>
    <property type="match status" value="1"/>
</dbReference>